<evidence type="ECO:0000313" key="2">
    <source>
        <dbReference type="EMBL" id="KAG8070615.1"/>
    </source>
</evidence>
<feature type="region of interest" description="Disordered" evidence="1">
    <location>
        <begin position="24"/>
        <end position="70"/>
    </location>
</feature>
<name>A0A8J5SZK8_ZIZPA</name>
<organism evidence="2 3">
    <name type="scientific">Zizania palustris</name>
    <name type="common">Northern wild rice</name>
    <dbReference type="NCBI Taxonomy" id="103762"/>
    <lineage>
        <taxon>Eukaryota</taxon>
        <taxon>Viridiplantae</taxon>
        <taxon>Streptophyta</taxon>
        <taxon>Embryophyta</taxon>
        <taxon>Tracheophyta</taxon>
        <taxon>Spermatophyta</taxon>
        <taxon>Magnoliopsida</taxon>
        <taxon>Liliopsida</taxon>
        <taxon>Poales</taxon>
        <taxon>Poaceae</taxon>
        <taxon>BOP clade</taxon>
        <taxon>Oryzoideae</taxon>
        <taxon>Oryzeae</taxon>
        <taxon>Zizaniinae</taxon>
        <taxon>Zizania</taxon>
    </lineage>
</organism>
<protein>
    <submittedName>
        <fullName evidence="2">Uncharacterized protein</fullName>
    </submittedName>
</protein>
<dbReference type="Proteomes" id="UP000729402">
    <property type="component" value="Unassembled WGS sequence"/>
</dbReference>
<reference evidence="2" key="2">
    <citation type="submission" date="2021-02" db="EMBL/GenBank/DDBJ databases">
        <authorList>
            <person name="Kimball J.A."/>
            <person name="Haas M.W."/>
            <person name="Macchietto M."/>
            <person name="Kono T."/>
            <person name="Duquette J."/>
            <person name="Shao M."/>
        </authorList>
    </citation>
    <scope>NUCLEOTIDE SEQUENCE</scope>
    <source>
        <tissue evidence="2">Fresh leaf tissue</tissue>
    </source>
</reference>
<dbReference type="AlphaFoldDB" id="A0A8J5SZK8"/>
<accession>A0A8J5SZK8</accession>
<gene>
    <name evidence="2" type="ORF">GUJ93_ZPchr0006g41247</name>
</gene>
<keyword evidence="3" id="KW-1185">Reference proteome</keyword>
<evidence type="ECO:0000313" key="3">
    <source>
        <dbReference type="Proteomes" id="UP000729402"/>
    </source>
</evidence>
<comment type="caution">
    <text evidence="2">The sequence shown here is derived from an EMBL/GenBank/DDBJ whole genome shotgun (WGS) entry which is preliminary data.</text>
</comment>
<proteinExistence type="predicted"/>
<sequence length="149" mass="16358">MARHQARQSGWQCGARCTIPVARELQRRSPMTLSPSPSTSAASSRPHLPFPLPVAPPPLGSHPLAGSTAAVDDERGRIPFLYPEDIHMRFMKNNSRIAQSVLAYVINDEFSRVECSNSRWSSSPVTPSSTHSTVSVAKSARYILSWLTT</sequence>
<dbReference type="OrthoDB" id="248747at2759"/>
<feature type="compositionally biased region" description="Pro residues" evidence="1">
    <location>
        <begin position="48"/>
        <end position="60"/>
    </location>
</feature>
<dbReference type="EMBL" id="JAAALK010000283">
    <property type="protein sequence ID" value="KAG8070615.1"/>
    <property type="molecule type" value="Genomic_DNA"/>
</dbReference>
<evidence type="ECO:0000256" key="1">
    <source>
        <dbReference type="SAM" id="MobiDB-lite"/>
    </source>
</evidence>
<feature type="compositionally biased region" description="Low complexity" evidence="1">
    <location>
        <begin position="28"/>
        <end position="47"/>
    </location>
</feature>
<reference evidence="2" key="1">
    <citation type="journal article" date="2021" name="bioRxiv">
        <title>Whole Genome Assembly and Annotation of Northern Wild Rice, Zizania palustris L., Supports a Whole Genome Duplication in the Zizania Genus.</title>
        <authorList>
            <person name="Haas M."/>
            <person name="Kono T."/>
            <person name="Macchietto M."/>
            <person name="Millas R."/>
            <person name="McGilp L."/>
            <person name="Shao M."/>
            <person name="Duquette J."/>
            <person name="Hirsch C.N."/>
            <person name="Kimball J."/>
        </authorList>
    </citation>
    <scope>NUCLEOTIDE SEQUENCE</scope>
    <source>
        <tissue evidence="2">Fresh leaf tissue</tissue>
    </source>
</reference>